<dbReference type="RefSeq" id="WP_097839824.1">
    <property type="nucleotide sequence ID" value="NZ_NMTY01000024.1"/>
</dbReference>
<evidence type="ECO:0000256" key="11">
    <source>
        <dbReference type="ARBA" id="ARBA00023004"/>
    </source>
</evidence>
<feature type="binding site" evidence="17">
    <location>
        <position position="114"/>
    </location>
    <ligand>
        <name>[4Fe-4S] cluster</name>
        <dbReference type="ChEBI" id="CHEBI:49883"/>
    </ligand>
</feature>
<keyword evidence="12 17" id="KW-0411">Iron-sulfur</keyword>
<evidence type="ECO:0000256" key="1">
    <source>
        <dbReference type="ARBA" id="ARBA00002268"/>
    </source>
</evidence>
<feature type="binding site" evidence="17">
    <location>
        <position position="34"/>
    </location>
    <ligand>
        <name>[4Fe-4S] cluster</name>
        <dbReference type="ChEBI" id="CHEBI:49883"/>
    </ligand>
</feature>
<protein>
    <recommendedName>
        <fullName evidence="5 17">Epoxyqueuosine reductase QueH</fullName>
        <ecNumber evidence="4 17">1.17.99.6</ecNumber>
    </recommendedName>
    <alternativeName>
        <fullName evidence="15 17">Queuosine biosynthesis protein QueH</fullName>
    </alternativeName>
</protein>
<keyword evidence="8 17" id="KW-0479">Metal-binding</keyword>
<accession>A0A2A7AP58</accession>
<comment type="catalytic activity">
    <reaction evidence="16 17">
        <text>epoxyqueuosine(34) in tRNA + AH2 = queuosine(34) in tRNA + A + H2O</text>
        <dbReference type="Rhea" id="RHEA:32159"/>
        <dbReference type="Rhea" id="RHEA-COMP:18571"/>
        <dbReference type="Rhea" id="RHEA-COMP:18582"/>
        <dbReference type="ChEBI" id="CHEBI:13193"/>
        <dbReference type="ChEBI" id="CHEBI:15377"/>
        <dbReference type="ChEBI" id="CHEBI:17499"/>
        <dbReference type="ChEBI" id="CHEBI:194431"/>
        <dbReference type="ChEBI" id="CHEBI:194443"/>
        <dbReference type="EC" id="1.17.99.6"/>
    </reaction>
</comment>
<comment type="pathway">
    <text evidence="2 17">tRNA modification; tRNA-queuosine biosynthesis.</text>
</comment>
<comment type="function">
    <text evidence="1 17">Catalyzes the conversion of epoxyqueuosine (oQ) to queuosine (Q), which is a hypermodified base found in the wobble positions of tRNA(Asp), tRNA(Asn), tRNA(His) and tRNA(Tyr).</text>
</comment>
<evidence type="ECO:0000256" key="4">
    <source>
        <dbReference type="ARBA" id="ARBA00012622"/>
    </source>
</evidence>
<evidence type="ECO:0000313" key="18">
    <source>
        <dbReference type="EMBL" id="PDX80899.1"/>
    </source>
</evidence>
<evidence type="ECO:0000256" key="13">
    <source>
        <dbReference type="ARBA" id="ARBA00023157"/>
    </source>
</evidence>
<dbReference type="GO" id="GO:0008616">
    <property type="term" value="P:tRNA queuosine(34) biosynthetic process"/>
    <property type="evidence" value="ECO:0007669"/>
    <property type="project" value="UniProtKB-UniRule"/>
</dbReference>
<proteinExistence type="inferred from homology"/>
<sequence length="217" mass="24829">MISMSKQLNFAQQMDEVLKTLGDARPKLLLHACCGPCSSAVLEQLCAHFEITVLYYNPNTWPAEEYHRRGEELERFVAAAHPLGVTVIEDPYDPQEFYSAVAGLENEPERGSRCTVCYRLRMRRAAQYAAEHGFQWFTTTLSISPHKDAKRINEIGQELEAEFGVKHLPSDFKKHNGYLRSLQLSEEYGLYRQDYCGCEFSARARQAPQTHTDPHRG</sequence>
<dbReference type="Pfam" id="PF02677">
    <property type="entry name" value="QueH"/>
    <property type="match status" value="1"/>
</dbReference>
<evidence type="ECO:0000256" key="12">
    <source>
        <dbReference type="ARBA" id="ARBA00023014"/>
    </source>
</evidence>
<dbReference type="EC" id="1.17.99.6" evidence="4 17"/>
<name>A0A2A7AP58_9FIRM</name>
<keyword evidence="9 17" id="KW-0671">Queuosine biosynthesis</keyword>
<dbReference type="GO" id="GO:0051539">
    <property type="term" value="F:4 iron, 4 sulfur cluster binding"/>
    <property type="evidence" value="ECO:0007669"/>
    <property type="project" value="UniProtKB-UniRule"/>
</dbReference>
<evidence type="ECO:0000256" key="9">
    <source>
        <dbReference type="ARBA" id="ARBA00022785"/>
    </source>
</evidence>
<evidence type="ECO:0000256" key="10">
    <source>
        <dbReference type="ARBA" id="ARBA00023002"/>
    </source>
</evidence>
<feature type="binding site" evidence="17">
    <location>
        <position position="117"/>
    </location>
    <ligand>
        <name>[4Fe-4S] cluster</name>
        <dbReference type="ChEBI" id="CHEBI:49883"/>
    </ligand>
</feature>
<dbReference type="EMBL" id="NMTY01000024">
    <property type="protein sequence ID" value="PDX80899.1"/>
    <property type="molecule type" value="Genomic_DNA"/>
</dbReference>
<keyword evidence="6 17" id="KW-0004">4Fe-4S</keyword>
<dbReference type="InterPro" id="IPR003828">
    <property type="entry name" value="QueH"/>
</dbReference>
<gene>
    <name evidence="17" type="primary">queH</name>
    <name evidence="18" type="ORF">CGS58_10390</name>
</gene>
<dbReference type="PANTHER" id="PTHR36701:SF1">
    <property type="entry name" value="EPOXYQUEUOSINE REDUCTASE QUEH"/>
    <property type="match status" value="1"/>
</dbReference>
<dbReference type="HAMAP" id="MF_02089">
    <property type="entry name" value="QueH"/>
    <property type="match status" value="1"/>
</dbReference>
<comment type="similarity">
    <text evidence="3 17">Belongs to the QueH family.</text>
</comment>
<dbReference type="SUPFAM" id="SSF52402">
    <property type="entry name" value="Adenine nucleotide alpha hydrolases-like"/>
    <property type="match status" value="1"/>
</dbReference>
<dbReference type="GO" id="GO:0046872">
    <property type="term" value="F:metal ion binding"/>
    <property type="evidence" value="ECO:0007669"/>
    <property type="project" value="UniProtKB-KW"/>
</dbReference>
<organism evidence="18 19">
    <name type="scientific">Faecalibacterium prausnitzii</name>
    <dbReference type="NCBI Taxonomy" id="853"/>
    <lineage>
        <taxon>Bacteria</taxon>
        <taxon>Bacillati</taxon>
        <taxon>Bacillota</taxon>
        <taxon>Clostridia</taxon>
        <taxon>Eubacteriales</taxon>
        <taxon>Oscillospiraceae</taxon>
        <taxon>Faecalibacterium</taxon>
    </lineage>
</organism>
<keyword evidence="14 17" id="KW-0676">Redox-active center</keyword>
<feature type="disulfide bond" description="Redox-active" evidence="17">
    <location>
        <begin position="196"/>
        <end position="198"/>
    </location>
</feature>
<dbReference type="Proteomes" id="UP000220005">
    <property type="component" value="Unassembled WGS sequence"/>
</dbReference>
<evidence type="ECO:0000256" key="6">
    <source>
        <dbReference type="ARBA" id="ARBA00022485"/>
    </source>
</evidence>
<keyword evidence="11 17" id="KW-0408">Iron</keyword>
<evidence type="ECO:0000256" key="5">
    <source>
        <dbReference type="ARBA" id="ARBA00016895"/>
    </source>
</evidence>
<evidence type="ECO:0000256" key="16">
    <source>
        <dbReference type="ARBA" id="ARBA00047415"/>
    </source>
</evidence>
<keyword evidence="13 17" id="KW-1015">Disulfide bond</keyword>
<evidence type="ECO:0000256" key="2">
    <source>
        <dbReference type="ARBA" id="ARBA00004691"/>
    </source>
</evidence>
<feature type="binding site" evidence="17">
    <location>
        <position position="33"/>
    </location>
    <ligand>
        <name>[4Fe-4S] cluster</name>
        <dbReference type="ChEBI" id="CHEBI:49883"/>
    </ligand>
</feature>
<evidence type="ECO:0000256" key="15">
    <source>
        <dbReference type="ARBA" id="ARBA00031446"/>
    </source>
</evidence>
<evidence type="ECO:0000313" key="19">
    <source>
        <dbReference type="Proteomes" id="UP000220005"/>
    </source>
</evidence>
<comment type="caution">
    <text evidence="18">The sequence shown here is derived from an EMBL/GenBank/DDBJ whole genome shotgun (WGS) entry which is preliminary data.</text>
</comment>
<dbReference type="PANTHER" id="PTHR36701">
    <property type="entry name" value="EPOXYQUEUOSINE REDUCTASE QUEH"/>
    <property type="match status" value="1"/>
</dbReference>
<keyword evidence="7 17" id="KW-0819">tRNA processing</keyword>
<evidence type="ECO:0000256" key="3">
    <source>
        <dbReference type="ARBA" id="ARBA00008207"/>
    </source>
</evidence>
<evidence type="ECO:0000256" key="8">
    <source>
        <dbReference type="ARBA" id="ARBA00022723"/>
    </source>
</evidence>
<evidence type="ECO:0000256" key="14">
    <source>
        <dbReference type="ARBA" id="ARBA00023284"/>
    </source>
</evidence>
<dbReference type="AlphaFoldDB" id="A0A2A7AP58"/>
<reference evidence="18 19" key="1">
    <citation type="journal article" date="2017" name="Front. Microbiol.">
        <title>New Insights into the Diversity of the Genus Faecalibacterium.</title>
        <authorList>
            <person name="Benevides L."/>
            <person name="Burman S."/>
            <person name="Martin R."/>
            <person name="Robert V."/>
            <person name="Thomas M."/>
            <person name="Miquel S."/>
            <person name="Chain F."/>
            <person name="Sokol H."/>
            <person name="Bermudez-Humaran L.G."/>
            <person name="Morrison M."/>
            <person name="Langella P."/>
            <person name="Azevedo V.A."/>
            <person name="Chatel J.M."/>
            <person name="Soares S."/>
        </authorList>
    </citation>
    <scope>NUCLEOTIDE SEQUENCE [LARGE SCALE GENOMIC DNA]</scope>
    <source>
        <strain evidence="18 19">CNCM I 4575</strain>
    </source>
</reference>
<dbReference type="GO" id="GO:0052693">
    <property type="term" value="F:epoxyqueuosine reductase activity"/>
    <property type="evidence" value="ECO:0007669"/>
    <property type="project" value="UniProtKB-UniRule"/>
</dbReference>
<evidence type="ECO:0000256" key="7">
    <source>
        <dbReference type="ARBA" id="ARBA00022694"/>
    </source>
</evidence>
<evidence type="ECO:0000256" key="17">
    <source>
        <dbReference type="HAMAP-Rule" id="MF_02089"/>
    </source>
</evidence>
<keyword evidence="10 17" id="KW-0560">Oxidoreductase</keyword>
<dbReference type="UniPathway" id="UPA00392"/>